<reference evidence="1" key="2">
    <citation type="submission" date="2020-11" db="EMBL/GenBank/DDBJ databases">
        <authorList>
            <person name="McCartney M.A."/>
            <person name="Auch B."/>
            <person name="Kono T."/>
            <person name="Mallez S."/>
            <person name="Becker A."/>
            <person name="Gohl D.M."/>
            <person name="Silverstein K.A.T."/>
            <person name="Koren S."/>
            <person name="Bechman K.B."/>
            <person name="Herman A."/>
            <person name="Abrahante J.E."/>
            <person name="Garbe J."/>
        </authorList>
    </citation>
    <scope>NUCLEOTIDE SEQUENCE</scope>
    <source>
        <strain evidence="1">Duluth1</strain>
        <tissue evidence="1">Whole animal</tissue>
    </source>
</reference>
<dbReference type="AlphaFoldDB" id="A0A9D3YEJ8"/>
<accession>A0A9D3YEJ8</accession>
<reference evidence="1" key="1">
    <citation type="journal article" date="2019" name="bioRxiv">
        <title>The Genome of the Zebra Mussel, Dreissena polymorpha: A Resource for Invasive Species Research.</title>
        <authorList>
            <person name="McCartney M.A."/>
            <person name="Auch B."/>
            <person name="Kono T."/>
            <person name="Mallez S."/>
            <person name="Zhang Y."/>
            <person name="Obille A."/>
            <person name="Becker A."/>
            <person name="Abrahante J.E."/>
            <person name="Garbe J."/>
            <person name="Badalamenti J.P."/>
            <person name="Herman A."/>
            <person name="Mangelson H."/>
            <person name="Liachko I."/>
            <person name="Sullivan S."/>
            <person name="Sone E.D."/>
            <person name="Koren S."/>
            <person name="Silverstein K.A.T."/>
            <person name="Beckman K.B."/>
            <person name="Gohl D.M."/>
        </authorList>
    </citation>
    <scope>NUCLEOTIDE SEQUENCE</scope>
    <source>
        <strain evidence="1">Duluth1</strain>
        <tissue evidence="1">Whole animal</tissue>
    </source>
</reference>
<organism evidence="1 2">
    <name type="scientific">Dreissena polymorpha</name>
    <name type="common">Zebra mussel</name>
    <name type="synonym">Mytilus polymorpha</name>
    <dbReference type="NCBI Taxonomy" id="45954"/>
    <lineage>
        <taxon>Eukaryota</taxon>
        <taxon>Metazoa</taxon>
        <taxon>Spiralia</taxon>
        <taxon>Lophotrochozoa</taxon>
        <taxon>Mollusca</taxon>
        <taxon>Bivalvia</taxon>
        <taxon>Autobranchia</taxon>
        <taxon>Heteroconchia</taxon>
        <taxon>Euheterodonta</taxon>
        <taxon>Imparidentia</taxon>
        <taxon>Neoheterodontei</taxon>
        <taxon>Myida</taxon>
        <taxon>Dreissenoidea</taxon>
        <taxon>Dreissenidae</taxon>
        <taxon>Dreissena</taxon>
    </lineage>
</organism>
<comment type="caution">
    <text evidence="1">The sequence shown here is derived from an EMBL/GenBank/DDBJ whole genome shotgun (WGS) entry which is preliminary data.</text>
</comment>
<gene>
    <name evidence="1" type="ORF">DPMN_084579</name>
</gene>
<evidence type="ECO:0000313" key="2">
    <source>
        <dbReference type="Proteomes" id="UP000828390"/>
    </source>
</evidence>
<evidence type="ECO:0000313" key="1">
    <source>
        <dbReference type="EMBL" id="KAH3697094.1"/>
    </source>
</evidence>
<sequence length="528" mass="60643">MWSFKIKPVSEIAENNVTIHVIEAEYQKKCPKFRPHSNEVSTNETVEEKCKPKFTLADSVPDEVMESDNANTQVLNMTVITEPEEVEAFLANINAEEWTEQLLEVQSEEQKDEIDEQIEVGERQQDTTNNQAVPSCSISLSNNSESRQSMLTSHDFSCTLALLKTTQHCNKRQKWDDLKLIEFEKLFQTYAGLQSFLDVELRTIARYLKKSKGVQINESNTKKSKIKTICNYLKIECPALETNRKVIRRAVKSLSETALAVIAKKLTKHELSVWYALYIWPERYQKWYASIVDIKINGNNHSWFYKPDFSSVRNQFEVRCVDSSHLLTRARQKSCKGGLHEFSNAPWLRVAESRKTLLTKVMVDGLIDPMSVPMAKTHFSQQVEQIMRSNGDNECADLCKDIRNWRESEDTAGIPANERINLQTGLRDRLLRCDDCDHFPPATMWIKGWPIQLWEALLANIDAKALLYGLCHGGTYNVRSFSSMLSETYFSELVLNDKRGRGTVSCQEFGQFVGTTIERVQARLDPNR</sequence>
<keyword evidence="2" id="KW-1185">Reference proteome</keyword>
<name>A0A9D3YEJ8_DREPO</name>
<dbReference type="EMBL" id="JAIWYP010000016">
    <property type="protein sequence ID" value="KAH3697094.1"/>
    <property type="molecule type" value="Genomic_DNA"/>
</dbReference>
<dbReference type="Proteomes" id="UP000828390">
    <property type="component" value="Unassembled WGS sequence"/>
</dbReference>
<protein>
    <submittedName>
        <fullName evidence="1">Uncharacterized protein</fullName>
    </submittedName>
</protein>
<proteinExistence type="predicted"/>